<evidence type="ECO:0000256" key="5">
    <source>
        <dbReference type="ARBA" id="ARBA00023242"/>
    </source>
</evidence>
<dbReference type="GO" id="GO:0045893">
    <property type="term" value="P:positive regulation of DNA-templated transcription"/>
    <property type="evidence" value="ECO:0007669"/>
    <property type="project" value="InterPro"/>
</dbReference>
<comment type="subcellular location">
    <subcellularLocation>
        <location evidence="1 6">Nucleus</location>
    </subcellularLocation>
</comment>
<feature type="domain" description="T-box" evidence="8">
    <location>
        <begin position="243"/>
        <end position="429"/>
    </location>
</feature>
<dbReference type="Pfam" id="PF00907">
    <property type="entry name" value="T-box"/>
    <property type="match status" value="1"/>
</dbReference>
<dbReference type="PRINTS" id="PR00937">
    <property type="entry name" value="TBOX"/>
</dbReference>
<accession>A0AAJ7THE4</accession>
<dbReference type="Gene3D" id="2.60.40.820">
    <property type="entry name" value="Transcription factor, T-box"/>
    <property type="match status" value="1"/>
</dbReference>
<dbReference type="InterPro" id="IPR032385">
    <property type="entry name" value="T-box_assoc"/>
</dbReference>
<sequence length="733" mass="79447">MQLAQVCFAPASIKLAPGFPTFANRLHHHHHHHHQHQQHNNNHHHQQQQQPAFDVELSLRDDPRTFPGDAERAGALHKLTLGMSGQPGLFSLTPSKDNHPEEPQQQQQQHQQQQQQHHQGRIPLYFGELSCEARHAFEESADRFATQAAAASGGGVMFPYVGQQVAGSHPAFPMGSPGRYVSAQSMLSGGPYGTFLTPSASAQPFPGYSYPQQYPHGYHQGGSFYPLGPPQPGLVPGKAHVYLCNRALWLKFHRFQTEMIITKQGRRMFPFLSFTVSGLDPTAHYNVFVDVVLSDPNHWRFQGGKWVPCGKADTNVQGNRTYVHADSPNSGAHWMRQEISFGKLKLTNNKGGTNNTAQMIVLQSLHKYQPRLHVVEASEEGVEEAVAQAARAQTFTFPETQFIAVTAYQNTDITQLKIDHNPFAKGFRDNYDSIYPGVDLDRLTPSPHDPLRPHSLFGPRYDSGSLLSERFGSPSYGSKLAAAFNDSERAERWLMGPLPQSPFEPDMGALGGAVGGGGSGAGGGGGAGSLLPYGLKPIALPPSPSCSLSYYAAAEHGALGAASDWSKSWGRMPHHLQQQYHQPHHPHQQQQQQPSTAGFSAGACSSSTSMFQELQQIGGVVGVPVPEEVRPDKLLESPPSSKSAESGDSGVFESGGAGAAAVVAATAEDVSAKKRRLSTEVEEGSFGQHKRDTDPPVLAPPSAATLSGGGREFAKSCLKENPAPCFGEYYEPE</sequence>
<dbReference type="Proteomes" id="UP001318040">
    <property type="component" value="Chromosome 2"/>
</dbReference>
<dbReference type="CDD" id="cd20194">
    <property type="entry name" value="T-box_TBR1_2_21-like"/>
    <property type="match status" value="1"/>
</dbReference>
<feature type="compositionally biased region" description="Polar residues" evidence="7">
    <location>
        <begin position="595"/>
        <end position="604"/>
    </location>
</feature>
<evidence type="ECO:0000256" key="3">
    <source>
        <dbReference type="ARBA" id="ARBA00023125"/>
    </source>
</evidence>
<evidence type="ECO:0000259" key="8">
    <source>
        <dbReference type="PROSITE" id="PS50252"/>
    </source>
</evidence>
<dbReference type="InterPro" id="IPR036960">
    <property type="entry name" value="T-box_sf"/>
</dbReference>
<keyword evidence="3 6" id="KW-0238">DNA-binding</keyword>
<organism evidence="9 10">
    <name type="scientific">Petromyzon marinus</name>
    <name type="common">Sea lamprey</name>
    <dbReference type="NCBI Taxonomy" id="7757"/>
    <lineage>
        <taxon>Eukaryota</taxon>
        <taxon>Metazoa</taxon>
        <taxon>Chordata</taxon>
        <taxon>Craniata</taxon>
        <taxon>Vertebrata</taxon>
        <taxon>Cyclostomata</taxon>
        <taxon>Hyperoartia</taxon>
        <taxon>Petromyzontiformes</taxon>
        <taxon>Petromyzontidae</taxon>
        <taxon>Petromyzon</taxon>
    </lineage>
</organism>
<dbReference type="KEGG" id="pmrn:116946159"/>
<evidence type="ECO:0000256" key="1">
    <source>
        <dbReference type="ARBA" id="ARBA00004123"/>
    </source>
</evidence>
<dbReference type="RefSeq" id="XP_032816975.1">
    <property type="nucleotide sequence ID" value="XM_032961084.1"/>
</dbReference>
<dbReference type="Pfam" id="PF16176">
    <property type="entry name" value="T-box_assoc"/>
    <property type="match status" value="1"/>
</dbReference>
<gene>
    <name evidence="10" type="primary">LOC116946159</name>
</gene>
<dbReference type="InterPro" id="IPR018186">
    <property type="entry name" value="TF_T-box_CS"/>
</dbReference>
<feature type="region of interest" description="Disordered" evidence="7">
    <location>
        <begin position="578"/>
        <end position="604"/>
    </location>
</feature>
<feature type="region of interest" description="Disordered" evidence="7">
    <location>
        <begin position="630"/>
        <end position="653"/>
    </location>
</feature>
<evidence type="ECO:0000256" key="7">
    <source>
        <dbReference type="SAM" id="MobiDB-lite"/>
    </source>
</evidence>
<evidence type="ECO:0000256" key="2">
    <source>
        <dbReference type="ARBA" id="ARBA00023015"/>
    </source>
</evidence>
<feature type="region of interest" description="Disordered" evidence="7">
    <location>
        <begin position="84"/>
        <end position="119"/>
    </location>
</feature>
<dbReference type="FunFam" id="2.60.40.820:FF:000004">
    <property type="entry name" value="T-box, brain 1"/>
    <property type="match status" value="1"/>
</dbReference>
<evidence type="ECO:0000313" key="9">
    <source>
        <dbReference type="Proteomes" id="UP001318040"/>
    </source>
</evidence>
<evidence type="ECO:0000256" key="6">
    <source>
        <dbReference type="PROSITE-ProRule" id="PRU00201"/>
    </source>
</evidence>
<dbReference type="PANTHER" id="PTHR11267">
    <property type="entry name" value="T-BOX PROTEIN-RELATED"/>
    <property type="match status" value="1"/>
</dbReference>
<dbReference type="SMART" id="SM00425">
    <property type="entry name" value="TBOX"/>
    <property type="match status" value="1"/>
</dbReference>
<keyword evidence="2" id="KW-0805">Transcription regulation</keyword>
<dbReference type="PROSITE" id="PS50252">
    <property type="entry name" value="TBOX_3"/>
    <property type="match status" value="1"/>
</dbReference>
<dbReference type="SUPFAM" id="SSF49417">
    <property type="entry name" value="p53-like transcription factors"/>
    <property type="match status" value="1"/>
</dbReference>
<feature type="compositionally biased region" description="Low complexity" evidence="7">
    <location>
        <begin position="104"/>
        <end position="117"/>
    </location>
</feature>
<name>A0AAJ7THE4_PETMA</name>
<evidence type="ECO:0000256" key="4">
    <source>
        <dbReference type="ARBA" id="ARBA00023163"/>
    </source>
</evidence>
<dbReference type="InterPro" id="IPR008967">
    <property type="entry name" value="p53-like_TF_DNA-bd_sf"/>
</dbReference>
<feature type="region of interest" description="Disordered" evidence="7">
    <location>
        <begin position="674"/>
        <end position="715"/>
    </location>
</feature>
<keyword evidence="9" id="KW-1185">Reference proteome</keyword>
<dbReference type="GO" id="GO:0000785">
    <property type="term" value="C:chromatin"/>
    <property type="evidence" value="ECO:0007669"/>
    <property type="project" value="TreeGrafter"/>
</dbReference>
<dbReference type="PROSITE" id="PS01264">
    <property type="entry name" value="TBOX_2"/>
    <property type="match status" value="1"/>
</dbReference>
<dbReference type="GO" id="GO:0000981">
    <property type="term" value="F:DNA-binding transcription factor activity, RNA polymerase II-specific"/>
    <property type="evidence" value="ECO:0007669"/>
    <property type="project" value="TreeGrafter"/>
</dbReference>
<dbReference type="PROSITE" id="PS01283">
    <property type="entry name" value="TBOX_1"/>
    <property type="match status" value="1"/>
</dbReference>
<evidence type="ECO:0000313" key="10">
    <source>
        <dbReference type="RefSeq" id="XP_032816975.1"/>
    </source>
</evidence>
<dbReference type="InterPro" id="IPR001699">
    <property type="entry name" value="TF_T-box"/>
</dbReference>
<feature type="region of interest" description="Disordered" evidence="7">
    <location>
        <begin position="27"/>
        <end position="51"/>
    </location>
</feature>
<dbReference type="GO" id="GO:0001708">
    <property type="term" value="P:cell fate specification"/>
    <property type="evidence" value="ECO:0007669"/>
    <property type="project" value="TreeGrafter"/>
</dbReference>
<reference evidence="10" key="1">
    <citation type="submission" date="2025-08" db="UniProtKB">
        <authorList>
            <consortium name="RefSeq"/>
        </authorList>
    </citation>
    <scope>IDENTIFICATION</scope>
    <source>
        <tissue evidence="10">Sperm</tissue>
    </source>
</reference>
<keyword evidence="5 6" id="KW-0539">Nucleus</keyword>
<dbReference type="AlphaFoldDB" id="A0AAJ7THE4"/>
<dbReference type="PANTHER" id="PTHR11267:SF201">
    <property type="entry name" value="T-BOX DOMAIN-CONTAINING PROTEIN"/>
    <property type="match status" value="1"/>
</dbReference>
<dbReference type="GO" id="GO:0005634">
    <property type="term" value="C:nucleus"/>
    <property type="evidence" value="ECO:0007669"/>
    <property type="project" value="UniProtKB-SubCell"/>
</dbReference>
<dbReference type="InterPro" id="IPR046360">
    <property type="entry name" value="T-box_DNA-bd"/>
</dbReference>
<dbReference type="GO" id="GO:0000978">
    <property type="term" value="F:RNA polymerase II cis-regulatory region sequence-specific DNA binding"/>
    <property type="evidence" value="ECO:0007669"/>
    <property type="project" value="InterPro"/>
</dbReference>
<feature type="compositionally biased region" description="Basic residues" evidence="7">
    <location>
        <begin position="27"/>
        <end position="46"/>
    </location>
</feature>
<proteinExistence type="predicted"/>
<protein>
    <submittedName>
        <fullName evidence="10">T-box brain protein 1-like</fullName>
    </submittedName>
</protein>
<comment type="caution">
    <text evidence="6">Lacks conserved residue(s) required for the propagation of feature annotation.</text>
</comment>
<keyword evidence="4" id="KW-0804">Transcription</keyword>